<protein>
    <submittedName>
        <fullName evidence="1">Uncharacterized protein</fullName>
    </submittedName>
</protein>
<evidence type="ECO:0000313" key="1">
    <source>
        <dbReference type="EMBL" id="KAI4860745.1"/>
    </source>
</evidence>
<name>A0ACB9YNY2_9PEZI</name>
<gene>
    <name evidence="1" type="ORF">F4820DRAFT_452604</name>
</gene>
<proteinExistence type="predicted"/>
<dbReference type="EMBL" id="MU393574">
    <property type="protein sequence ID" value="KAI4860745.1"/>
    <property type="molecule type" value="Genomic_DNA"/>
</dbReference>
<sequence length="397" mass="43508">MASGTKPTAALPRMRCHKCDKTFDDKHELAVHQLKEGHLVCDICGESFHNIESVSAHRTRIHRSHDSVACPGCPKTFVTAGRWMHHVEKGECPSLFPSDVSGSAAEVMAQLSKEWRDYANVEYTPFSGDSHIRDTWAGYKDEADTPRFEVQKHPVDFPGIANQASHRSSSTGDGAGQLKPHPGNAWSQKKNLFPEKQERKAAPLTMSSLTEDLVESILSGRPSSGPILDPGSPGFNVAVFYNPILEVYACPHKMCNAKCKAASAMVTHLKSPKHTGIQFKCPACRVPFTSTSSWVQHAETVASSKCRIRTMNNFGRIMREVSNGALDVKSIDKLFEEKVKVKLSDDWATSNQAATAESMPGSDHWAQSKQVETPDSDSGSESNWSHVNSSWGGLSTS</sequence>
<evidence type="ECO:0000313" key="2">
    <source>
        <dbReference type="Proteomes" id="UP001497700"/>
    </source>
</evidence>
<reference evidence="1 2" key="1">
    <citation type="journal article" date="2022" name="New Phytol.">
        <title>Ecological generalism drives hyperdiversity of secondary metabolite gene clusters in xylarialean endophytes.</title>
        <authorList>
            <person name="Franco M.E.E."/>
            <person name="Wisecaver J.H."/>
            <person name="Arnold A.E."/>
            <person name="Ju Y.M."/>
            <person name="Slot J.C."/>
            <person name="Ahrendt S."/>
            <person name="Moore L.P."/>
            <person name="Eastman K.E."/>
            <person name="Scott K."/>
            <person name="Konkel Z."/>
            <person name="Mondo S.J."/>
            <person name="Kuo A."/>
            <person name="Hayes R.D."/>
            <person name="Haridas S."/>
            <person name="Andreopoulos B."/>
            <person name="Riley R."/>
            <person name="LaButti K."/>
            <person name="Pangilinan J."/>
            <person name="Lipzen A."/>
            <person name="Amirebrahimi M."/>
            <person name="Yan J."/>
            <person name="Adam C."/>
            <person name="Keymanesh K."/>
            <person name="Ng V."/>
            <person name="Louie K."/>
            <person name="Northen T."/>
            <person name="Drula E."/>
            <person name="Henrissat B."/>
            <person name="Hsieh H.M."/>
            <person name="Youens-Clark K."/>
            <person name="Lutzoni F."/>
            <person name="Miadlikowska J."/>
            <person name="Eastwood D.C."/>
            <person name="Hamelin R.C."/>
            <person name="Grigoriev I.V."/>
            <person name="U'Ren J.M."/>
        </authorList>
    </citation>
    <scope>NUCLEOTIDE SEQUENCE [LARGE SCALE GENOMIC DNA]</scope>
    <source>
        <strain evidence="1 2">CBS 119005</strain>
    </source>
</reference>
<keyword evidence="2" id="KW-1185">Reference proteome</keyword>
<comment type="caution">
    <text evidence="1">The sequence shown here is derived from an EMBL/GenBank/DDBJ whole genome shotgun (WGS) entry which is preliminary data.</text>
</comment>
<accession>A0ACB9YNY2</accession>
<organism evidence="1 2">
    <name type="scientific">Hypoxylon rubiginosum</name>
    <dbReference type="NCBI Taxonomy" id="110542"/>
    <lineage>
        <taxon>Eukaryota</taxon>
        <taxon>Fungi</taxon>
        <taxon>Dikarya</taxon>
        <taxon>Ascomycota</taxon>
        <taxon>Pezizomycotina</taxon>
        <taxon>Sordariomycetes</taxon>
        <taxon>Xylariomycetidae</taxon>
        <taxon>Xylariales</taxon>
        <taxon>Hypoxylaceae</taxon>
        <taxon>Hypoxylon</taxon>
    </lineage>
</organism>
<dbReference type="Proteomes" id="UP001497700">
    <property type="component" value="Unassembled WGS sequence"/>
</dbReference>